<gene>
    <name evidence="1" type="ordered locus">Caur_0835</name>
</gene>
<dbReference type="InterPro" id="IPR011990">
    <property type="entry name" value="TPR-like_helical_dom_sf"/>
</dbReference>
<dbReference type="EMBL" id="CP000909">
    <property type="protein sequence ID" value="ABY34069.1"/>
    <property type="molecule type" value="Genomic_DNA"/>
</dbReference>
<name>A9WGX4_CHLAA</name>
<dbReference type="SUPFAM" id="SSF48452">
    <property type="entry name" value="TPR-like"/>
    <property type="match status" value="1"/>
</dbReference>
<evidence type="ECO:0000313" key="1">
    <source>
        <dbReference type="EMBL" id="ABY34069.1"/>
    </source>
</evidence>
<organism evidence="1 2">
    <name type="scientific">Chloroflexus aurantiacus (strain ATCC 29366 / DSM 635 / J-10-fl)</name>
    <dbReference type="NCBI Taxonomy" id="324602"/>
    <lineage>
        <taxon>Bacteria</taxon>
        <taxon>Bacillati</taxon>
        <taxon>Chloroflexota</taxon>
        <taxon>Chloroflexia</taxon>
        <taxon>Chloroflexales</taxon>
        <taxon>Chloroflexineae</taxon>
        <taxon>Chloroflexaceae</taxon>
        <taxon>Chloroflexus</taxon>
    </lineage>
</organism>
<evidence type="ECO:0000313" key="2">
    <source>
        <dbReference type="Proteomes" id="UP000002008"/>
    </source>
</evidence>
<keyword evidence="2" id="KW-1185">Reference proteome</keyword>
<dbReference type="RefSeq" id="WP_012256725.1">
    <property type="nucleotide sequence ID" value="NC_010175.1"/>
</dbReference>
<dbReference type="Proteomes" id="UP000002008">
    <property type="component" value="Chromosome"/>
</dbReference>
<accession>A9WGX4</accession>
<dbReference type="KEGG" id="cau:Caur_0835"/>
<dbReference type="eggNOG" id="COG3903">
    <property type="taxonomic scope" value="Bacteria"/>
</dbReference>
<proteinExistence type="predicted"/>
<protein>
    <submittedName>
        <fullName evidence="1">NB-ARC domain protein</fullName>
    </submittedName>
</protein>
<dbReference type="HOGENOM" id="CLU_1238383_0_0_0"/>
<dbReference type="EnsemblBacteria" id="ABY34069">
    <property type="protein sequence ID" value="ABY34069"/>
    <property type="gene ID" value="Caur_0835"/>
</dbReference>
<dbReference type="InParanoid" id="A9WGX4"/>
<dbReference type="STRING" id="324602.Caur_0835"/>
<dbReference type="AlphaFoldDB" id="A9WGX4"/>
<reference evidence="2" key="1">
    <citation type="journal article" date="2011" name="BMC Genomics">
        <title>Complete genome sequence of the filamentous anoxygenic phototrophic bacterium Chloroflexus aurantiacus.</title>
        <authorList>
            <person name="Tang K.H."/>
            <person name="Barry K."/>
            <person name="Chertkov O."/>
            <person name="Dalin E."/>
            <person name="Han C.S."/>
            <person name="Hauser L.J."/>
            <person name="Honchak B.M."/>
            <person name="Karbach L.E."/>
            <person name="Land M.L."/>
            <person name="Lapidus A."/>
            <person name="Larimer F.W."/>
            <person name="Mikhailova N."/>
            <person name="Pitluck S."/>
            <person name="Pierson B.K."/>
            <person name="Blankenship R.E."/>
        </authorList>
    </citation>
    <scope>NUCLEOTIDE SEQUENCE [LARGE SCALE GENOMIC DNA]</scope>
    <source>
        <strain evidence="2">ATCC 29366 / DSM 635 / J-10-fl</strain>
    </source>
</reference>
<sequence length="223" mass="24920">MGVEHESAWIHATFRPDSPYLTLEQPNLTRYLDWGYDHDADSNGVNRAARATARLGNYWMLKGERGRPEVLAHLARALAAARRNNDRLGEANTLRAIGDAQQFRKEIDATLRSYEAALPPYRALGDRLGEANTLAALSRLHLDVDPTTSRQLLEQALTLRRMINDRYSEGADLGNYGIALLQRGRNAEALPYLQRAREVFAALQIAHLVEMMDRLIAQASASG</sequence>
<dbReference type="Gene3D" id="1.25.40.10">
    <property type="entry name" value="Tetratricopeptide repeat domain"/>
    <property type="match status" value="1"/>
</dbReference>
<dbReference type="PATRIC" id="fig|324602.8.peg.952"/>